<accession>A0ABW0KND7</accession>
<gene>
    <name evidence="2" type="ORF">ACFQDI_08500</name>
</gene>
<dbReference type="InterPro" id="IPR007472">
    <property type="entry name" value="N-end_Aminoacyl_Trfase_C"/>
</dbReference>
<dbReference type="Pfam" id="PF04377">
    <property type="entry name" value="ATE_C"/>
    <property type="match status" value="1"/>
</dbReference>
<dbReference type="Proteomes" id="UP001596052">
    <property type="component" value="Unassembled WGS sequence"/>
</dbReference>
<evidence type="ECO:0000313" key="3">
    <source>
        <dbReference type="Proteomes" id="UP001596052"/>
    </source>
</evidence>
<dbReference type="InterPro" id="IPR016181">
    <property type="entry name" value="Acyl_CoA_acyltransferase"/>
</dbReference>
<protein>
    <submittedName>
        <fullName evidence="2">GNAT family N-acetyltransferase</fullName>
        <ecNumber evidence="2">2.3.1.-</ecNumber>
    </submittedName>
</protein>
<reference evidence="3" key="1">
    <citation type="journal article" date="2019" name="Int. J. Syst. Evol. Microbiol.">
        <title>The Global Catalogue of Microorganisms (GCM) 10K type strain sequencing project: providing services to taxonomists for standard genome sequencing and annotation.</title>
        <authorList>
            <consortium name="The Broad Institute Genomics Platform"/>
            <consortium name="The Broad Institute Genome Sequencing Center for Infectious Disease"/>
            <person name="Wu L."/>
            <person name="Ma J."/>
        </authorList>
    </citation>
    <scope>NUCLEOTIDE SEQUENCE [LARGE SCALE GENOMIC DNA]</scope>
    <source>
        <strain evidence="3">CGMCC 4.1469</strain>
    </source>
</reference>
<dbReference type="RefSeq" id="WP_377165430.1">
    <property type="nucleotide sequence ID" value="NZ_JBHSMQ010000002.1"/>
</dbReference>
<keyword evidence="2" id="KW-0012">Acyltransferase</keyword>
<sequence length="229" mass="25993">MTPALDDAFICDSVPAEVMDQVWAAGWRHFGRYFFRYSTQLAPAGGLQTITPLRIHLESCSFSKSQRRVLSKNTGLRTEISPAALDPELRALFQRHKQRFTHNIPETLETFLGPDPAHGPCECRMLRVFDGHRLIAASFFDVGQQAASSIYGIFEPECSKRSLGIYTLLLEIRHCREAGLRWLYPGYATREPSVYDYKKQFRGTQYLDWVAAAWLPLAPALENPARGEP</sequence>
<feature type="domain" description="N-end rule aminoacyl transferase C-terminal" evidence="1">
    <location>
        <begin position="95"/>
        <end position="207"/>
    </location>
</feature>
<evidence type="ECO:0000313" key="2">
    <source>
        <dbReference type="EMBL" id="MFC5454889.1"/>
    </source>
</evidence>
<dbReference type="EC" id="2.3.1.-" evidence="2"/>
<keyword evidence="3" id="KW-1185">Reference proteome</keyword>
<evidence type="ECO:0000259" key="1">
    <source>
        <dbReference type="Pfam" id="PF04377"/>
    </source>
</evidence>
<dbReference type="PANTHER" id="PTHR21367">
    <property type="entry name" value="ARGININE-TRNA-PROTEIN TRANSFERASE 1"/>
    <property type="match status" value="1"/>
</dbReference>
<organism evidence="2 3">
    <name type="scientific">Prosthecobacter fluviatilis</name>
    <dbReference type="NCBI Taxonomy" id="445931"/>
    <lineage>
        <taxon>Bacteria</taxon>
        <taxon>Pseudomonadati</taxon>
        <taxon>Verrucomicrobiota</taxon>
        <taxon>Verrucomicrobiia</taxon>
        <taxon>Verrucomicrobiales</taxon>
        <taxon>Verrucomicrobiaceae</taxon>
        <taxon>Prosthecobacter</taxon>
    </lineage>
</organism>
<dbReference type="EMBL" id="JBHSMQ010000002">
    <property type="protein sequence ID" value="MFC5454889.1"/>
    <property type="molecule type" value="Genomic_DNA"/>
</dbReference>
<proteinExistence type="predicted"/>
<name>A0ABW0KND7_9BACT</name>
<comment type="caution">
    <text evidence="2">The sequence shown here is derived from an EMBL/GenBank/DDBJ whole genome shotgun (WGS) entry which is preliminary data.</text>
</comment>
<dbReference type="InterPro" id="IPR030700">
    <property type="entry name" value="N-end_Aminoacyl_Trfase"/>
</dbReference>
<keyword evidence="2" id="KW-0808">Transferase</keyword>
<dbReference type="PANTHER" id="PTHR21367:SF1">
    <property type="entry name" value="ARGINYL-TRNA--PROTEIN TRANSFERASE 1"/>
    <property type="match status" value="1"/>
</dbReference>
<dbReference type="SUPFAM" id="SSF55729">
    <property type="entry name" value="Acyl-CoA N-acyltransferases (Nat)"/>
    <property type="match status" value="1"/>
</dbReference>
<dbReference type="GO" id="GO:0016746">
    <property type="term" value="F:acyltransferase activity"/>
    <property type="evidence" value="ECO:0007669"/>
    <property type="project" value="UniProtKB-KW"/>
</dbReference>